<dbReference type="AlphaFoldDB" id="A0A9Q3F2W7"/>
<gene>
    <name evidence="1" type="ORF">O181_071274</name>
</gene>
<organism evidence="1 2">
    <name type="scientific">Austropuccinia psidii MF-1</name>
    <dbReference type="NCBI Taxonomy" id="1389203"/>
    <lineage>
        <taxon>Eukaryota</taxon>
        <taxon>Fungi</taxon>
        <taxon>Dikarya</taxon>
        <taxon>Basidiomycota</taxon>
        <taxon>Pucciniomycotina</taxon>
        <taxon>Pucciniomycetes</taxon>
        <taxon>Pucciniales</taxon>
        <taxon>Sphaerophragmiaceae</taxon>
        <taxon>Austropuccinia</taxon>
    </lineage>
</organism>
<evidence type="ECO:0000313" key="1">
    <source>
        <dbReference type="EMBL" id="MBW0531559.1"/>
    </source>
</evidence>
<accession>A0A9Q3F2W7</accession>
<reference evidence="1" key="1">
    <citation type="submission" date="2021-03" db="EMBL/GenBank/DDBJ databases">
        <title>Draft genome sequence of rust myrtle Austropuccinia psidii MF-1, a brazilian biotype.</title>
        <authorList>
            <person name="Quecine M.C."/>
            <person name="Pachon D.M.R."/>
            <person name="Bonatelli M.L."/>
            <person name="Correr F.H."/>
            <person name="Franceschini L.M."/>
            <person name="Leite T.F."/>
            <person name="Margarido G.R.A."/>
            <person name="Almeida C.A."/>
            <person name="Ferrarezi J.A."/>
            <person name="Labate C.A."/>
        </authorList>
    </citation>
    <scope>NUCLEOTIDE SEQUENCE</scope>
    <source>
        <strain evidence="1">MF-1</strain>
    </source>
</reference>
<keyword evidence="2" id="KW-1185">Reference proteome</keyword>
<comment type="caution">
    <text evidence="1">The sequence shown here is derived from an EMBL/GenBank/DDBJ whole genome shotgun (WGS) entry which is preliminary data.</text>
</comment>
<name>A0A9Q3F2W7_9BASI</name>
<sequence length="135" mass="15359">MVWLSSKNIKSNRPTKNCERWLGPFPILKKVSTVAYHLNGNPSTQSSIFNSWNQSRHQQSQIGIKGLLLQSSLKKKKNGKSLKYGIQSSREESYGIWWNGKASVKTQKDPHGNQLQTSRIVLNLSKIFILCMLKS</sequence>
<dbReference type="OrthoDB" id="8022549at2759"/>
<dbReference type="EMBL" id="AVOT02036945">
    <property type="protein sequence ID" value="MBW0531559.1"/>
    <property type="molecule type" value="Genomic_DNA"/>
</dbReference>
<protein>
    <submittedName>
        <fullName evidence="1">Uncharacterized protein</fullName>
    </submittedName>
</protein>
<proteinExistence type="predicted"/>
<evidence type="ECO:0000313" key="2">
    <source>
        <dbReference type="Proteomes" id="UP000765509"/>
    </source>
</evidence>
<dbReference type="Proteomes" id="UP000765509">
    <property type="component" value="Unassembled WGS sequence"/>
</dbReference>